<feature type="transmembrane region" description="Helical" evidence="1">
    <location>
        <begin position="104"/>
        <end position="125"/>
    </location>
</feature>
<feature type="transmembrane region" description="Helical" evidence="1">
    <location>
        <begin position="145"/>
        <end position="166"/>
    </location>
</feature>
<keyword evidence="1" id="KW-0472">Membrane</keyword>
<dbReference type="GeneID" id="7443372"/>
<dbReference type="AlphaFoldDB" id="B8CEU7"/>
<feature type="transmembrane region" description="Helical" evidence="1">
    <location>
        <begin position="72"/>
        <end position="92"/>
    </location>
</feature>
<evidence type="ECO:0000256" key="1">
    <source>
        <dbReference type="SAM" id="Phobius"/>
    </source>
</evidence>
<feature type="transmembrane region" description="Helical" evidence="1">
    <location>
        <begin position="230"/>
        <end position="248"/>
    </location>
</feature>
<dbReference type="RefSeq" id="XP_002294605.1">
    <property type="nucleotide sequence ID" value="XM_002294569.1"/>
</dbReference>
<dbReference type="eggNOG" id="ENOG502SNFI">
    <property type="taxonomic scope" value="Eukaryota"/>
</dbReference>
<evidence type="ECO:0000313" key="2">
    <source>
        <dbReference type="EMBL" id="EED87965.1"/>
    </source>
</evidence>
<dbReference type="OMA" id="TAMFAND"/>
<name>B8CEU7_THAPS</name>
<reference evidence="2 3" key="1">
    <citation type="journal article" date="2004" name="Science">
        <title>The genome of the diatom Thalassiosira pseudonana: ecology, evolution, and metabolism.</title>
        <authorList>
            <person name="Armbrust E.V."/>
            <person name="Berges J.A."/>
            <person name="Bowler C."/>
            <person name="Green B.R."/>
            <person name="Martinez D."/>
            <person name="Putnam N.H."/>
            <person name="Zhou S."/>
            <person name="Allen A.E."/>
            <person name="Apt K.E."/>
            <person name="Bechner M."/>
            <person name="Brzezinski M.A."/>
            <person name="Chaal B.K."/>
            <person name="Chiovitti A."/>
            <person name="Davis A.K."/>
            <person name="Demarest M.S."/>
            <person name="Detter J.C."/>
            <person name="Glavina T."/>
            <person name="Goodstein D."/>
            <person name="Hadi M.Z."/>
            <person name="Hellsten U."/>
            <person name="Hildebrand M."/>
            <person name="Jenkins B.D."/>
            <person name="Jurka J."/>
            <person name="Kapitonov V.V."/>
            <person name="Kroger N."/>
            <person name="Lau W.W."/>
            <person name="Lane T.W."/>
            <person name="Larimer F.W."/>
            <person name="Lippmeier J.C."/>
            <person name="Lucas S."/>
            <person name="Medina M."/>
            <person name="Montsant A."/>
            <person name="Obornik M."/>
            <person name="Parker M.S."/>
            <person name="Palenik B."/>
            <person name="Pazour G.J."/>
            <person name="Richardson P.M."/>
            <person name="Rynearson T.A."/>
            <person name="Saito M.A."/>
            <person name="Schwartz D.C."/>
            <person name="Thamatrakoln K."/>
            <person name="Valentin K."/>
            <person name="Vardi A."/>
            <person name="Wilkerson F.P."/>
            <person name="Rokhsar D.S."/>
        </authorList>
    </citation>
    <scope>NUCLEOTIDE SEQUENCE [LARGE SCALE GENOMIC DNA]</scope>
    <source>
        <strain evidence="2 3">CCMP1335</strain>
    </source>
</reference>
<gene>
    <name evidence="2" type="ORF">THAPSDRAFT_25635</name>
</gene>
<protein>
    <submittedName>
        <fullName evidence="2">Uncharacterized protein</fullName>
    </submittedName>
</protein>
<dbReference type="KEGG" id="tps:THAPSDRAFT_25635"/>
<evidence type="ECO:0000313" key="3">
    <source>
        <dbReference type="Proteomes" id="UP000001449"/>
    </source>
</evidence>
<dbReference type="EMBL" id="CM000652">
    <property type="protein sequence ID" value="EED87965.1"/>
    <property type="molecule type" value="Genomic_DNA"/>
</dbReference>
<dbReference type="HOGENOM" id="CLU_961342_0_0_1"/>
<accession>B8CEU7</accession>
<keyword evidence="1" id="KW-1133">Transmembrane helix</keyword>
<dbReference type="PaxDb" id="35128-Thaps25635"/>
<sequence>MLNPLVRLITMDFPYATETVCYFMAVQGSMAVRNGPNKHKSMHWFHAFFKSTLTAYAGATFTNIFMGRPTAMFANDIFFGACILGFVTVNFLPMDVGYHLFNTFIGEFLATVFSQIFRVGGVTGFSDAAYGMFKDSPSPYYPTPVFGPILFPSVLGNMGGFFFNGFDAYLEKGMPWLFQQGLSCSMFYHFYAHDSEGAIGQTLRGILKPVAVQVMTLLGADEKESEDDALFAKVAVGVFMLIMAIVRMPQFLGPRFSPFVTLRSMGANVFGKKKSNAAPSKAKKNKKKTQ</sequence>
<reference evidence="2 3" key="2">
    <citation type="journal article" date="2008" name="Nature">
        <title>The Phaeodactylum genome reveals the evolutionary history of diatom genomes.</title>
        <authorList>
            <person name="Bowler C."/>
            <person name="Allen A.E."/>
            <person name="Badger J.H."/>
            <person name="Grimwood J."/>
            <person name="Jabbari K."/>
            <person name="Kuo A."/>
            <person name="Maheswari U."/>
            <person name="Martens C."/>
            <person name="Maumus F."/>
            <person name="Otillar R.P."/>
            <person name="Rayko E."/>
            <person name="Salamov A."/>
            <person name="Vandepoele K."/>
            <person name="Beszteri B."/>
            <person name="Gruber A."/>
            <person name="Heijde M."/>
            <person name="Katinka M."/>
            <person name="Mock T."/>
            <person name="Valentin K."/>
            <person name="Verret F."/>
            <person name="Berges J.A."/>
            <person name="Brownlee C."/>
            <person name="Cadoret J.P."/>
            <person name="Chiovitti A."/>
            <person name="Choi C.J."/>
            <person name="Coesel S."/>
            <person name="De Martino A."/>
            <person name="Detter J.C."/>
            <person name="Durkin C."/>
            <person name="Falciatore A."/>
            <person name="Fournet J."/>
            <person name="Haruta M."/>
            <person name="Huysman M.J."/>
            <person name="Jenkins B.D."/>
            <person name="Jiroutova K."/>
            <person name="Jorgensen R.E."/>
            <person name="Joubert Y."/>
            <person name="Kaplan A."/>
            <person name="Kroger N."/>
            <person name="Kroth P.G."/>
            <person name="La Roche J."/>
            <person name="Lindquist E."/>
            <person name="Lommer M."/>
            <person name="Martin-Jezequel V."/>
            <person name="Lopez P.J."/>
            <person name="Lucas S."/>
            <person name="Mangogna M."/>
            <person name="McGinnis K."/>
            <person name="Medlin L.K."/>
            <person name="Montsant A."/>
            <person name="Oudot-Le Secq M.P."/>
            <person name="Napoli C."/>
            <person name="Obornik M."/>
            <person name="Parker M.S."/>
            <person name="Petit J.L."/>
            <person name="Porcel B.M."/>
            <person name="Poulsen N."/>
            <person name="Robison M."/>
            <person name="Rychlewski L."/>
            <person name="Rynearson T.A."/>
            <person name="Schmutz J."/>
            <person name="Shapiro H."/>
            <person name="Siaut M."/>
            <person name="Stanley M."/>
            <person name="Sussman M.R."/>
            <person name="Taylor A.R."/>
            <person name="Vardi A."/>
            <person name="von Dassow P."/>
            <person name="Vyverman W."/>
            <person name="Willis A."/>
            <person name="Wyrwicz L.S."/>
            <person name="Rokhsar D.S."/>
            <person name="Weissenbach J."/>
            <person name="Armbrust E.V."/>
            <person name="Green B.R."/>
            <person name="Van de Peer Y."/>
            <person name="Grigoriev I.V."/>
        </authorList>
    </citation>
    <scope>NUCLEOTIDE SEQUENCE [LARGE SCALE GENOMIC DNA]</scope>
    <source>
        <strain evidence="2 3">CCMP1335</strain>
    </source>
</reference>
<keyword evidence="3" id="KW-1185">Reference proteome</keyword>
<keyword evidence="1" id="KW-0812">Transmembrane</keyword>
<organism evidence="2 3">
    <name type="scientific">Thalassiosira pseudonana</name>
    <name type="common">Marine diatom</name>
    <name type="synonym">Cyclotella nana</name>
    <dbReference type="NCBI Taxonomy" id="35128"/>
    <lineage>
        <taxon>Eukaryota</taxon>
        <taxon>Sar</taxon>
        <taxon>Stramenopiles</taxon>
        <taxon>Ochrophyta</taxon>
        <taxon>Bacillariophyta</taxon>
        <taxon>Coscinodiscophyceae</taxon>
        <taxon>Thalassiosirophycidae</taxon>
        <taxon>Thalassiosirales</taxon>
        <taxon>Thalassiosiraceae</taxon>
        <taxon>Thalassiosira</taxon>
    </lineage>
</organism>
<dbReference type="Proteomes" id="UP000001449">
    <property type="component" value="Chromosome 20"/>
</dbReference>
<proteinExistence type="predicted"/>
<feature type="transmembrane region" description="Helical" evidence="1">
    <location>
        <begin position="44"/>
        <end position="66"/>
    </location>
</feature>
<feature type="transmembrane region" description="Helical" evidence="1">
    <location>
        <begin position="13"/>
        <end position="32"/>
    </location>
</feature>
<dbReference type="InParanoid" id="B8CEU7"/>